<dbReference type="InterPro" id="IPR013656">
    <property type="entry name" value="PAS_4"/>
</dbReference>
<dbReference type="PANTHER" id="PTHR43156:SF2">
    <property type="entry name" value="STAGE II SPORULATION PROTEIN E"/>
    <property type="match status" value="1"/>
</dbReference>
<dbReference type="OrthoDB" id="118142at2"/>
<dbReference type="InterPro" id="IPR052016">
    <property type="entry name" value="Bact_Sigma-Reg"/>
</dbReference>
<dbReference type="Gene3D" id="3.60.40.10">
    <property type="entry name" value="PPM-type phosphatase domain"/>
    <property type="match status" value="1"/>
</dbReference>
<reference evidence="4 5" key="1">
    <citation type="submission" date="2019-11" db="EMBL/GenBank/DDBJ databases">
        <authorList>
            <person name="Yuan L."/>
        </authorList>
    </citation>
    <scope>NUCLEOTIDE SEQUENCE [LARGE SCALE GENOMIC DNA]</scope>
    <source>
        <strain evidence="4 5">TRM43335</strain>
    </source>
</reference>
<dbReference type="NCBIfam" id="TIGR00229">
    <property type="entry name" value="sensory_box"/>
    <property type="match status" value="1"/>
</dbReference>
<dbReference type="PANTHER" id="PTHR43156">
    <property type="entry name" value="STAGE II SPORULATION PROTEIN E-RELATED"/>
    <property type="match status" value="1"/>
</dbReference>
<feature type="region of interest" description="Disordered" evidence="2">
    <location>
        <begin position="1"/>
        <end position="28"/>
    </location>
</feature>
<dbReference type="SUPFAM" id="SSF55785">
    <property type="entry name" value="PYP-like sensor domain (PAS domain)"/>
    <property type="match status" value="2"/>
</dbReference>
<proteinExistence type="predicted"/>
<dbReference type="CDD" id="cd16936">
    <property type="entry name" value="HATPase_RsbW-like"/>
    <property type="match status" value="1"/>
</dbReference>
<dbReference type="Gene3D" id="3.30.450.40">
    <property type="match status" value="1"/>
</dbReference>
<dbReference type="SUPFAM" id="SSF55781">
    <property type="entry name" value="GAF domain-like"/>
    <property type="match status" value="1"/>
</dbReference>
<dbReference type="SUPFAM" id="SSF55874">
    <property type="entry name" value="ATPase domain of HSP90 chaperone/DNA topoisomerase II/histidine kinase"/>
    <property type="match status" value="1"/>
</dbReference>
<dbReference type="GO" id="GO:0016791">
    <property type="term" value="F:phosphatase activity"/>
    <property type="evidence" value="ECO:0007669"/>
    <property type="project" value="TreeGrafter"/>
</dbReference>
<dbReference type="FunFam" id="3.30.565.10:FF:000028">
    <property type="entry name" value="PAS sensor protein"/>
    <property type="match status" value="1"/>
</dbReference>
<dbReference type="SMART" id="SM00331">
    <property type="entry name" value="PP2C_SIG"/>
    <property type="match status" value="1"/>
</dbReference>
<dbReference type="PROSITE" id="PS50112">
    <property type="entry name" value="PAS"/>
    <property type="match status" value="1"/>
</dbReference>
<evidence type="ECO:0000256" key="2">
    <source>
        <dbReference type="SAM" id="MobiDB-lite"/>
    </source>
</evidence>
<dbReference type="Pfam" id="PF01590">
    <property type="entry name" value="GAF"/>
    <property type="match status" value="1"/>
</dbReference>
<dbReference type="Pfam" id="PF07228">
    <property type="entry name" value="SpoIIE"/>
    <property type="match status" value="1"/>
</dbReference>
<sequence>MAPTASHSPERGSRVNPTTHHYDADPGSPRSGAAAFVLDGHGVVLQCTASALNLTGHPVHELHGRRMAELVIGPGPWDRIDEEDSWRPDPVEVRTFVRHRDGLPVEVDAEVMFLPPDGRARLLVCAVPSAAGRRWSEDQALIRALFTQTRIGLLVVDADLLVTRANLNPGFFGLSAEELASRSPRGARFEEILVPEDAAAVNERLKRVLETGEPLIDWEHSARRLSAPELERVLSSSGFRLEDPQGRVIGVATVFTDITEQHIARRRLALLHTAAGRLGQTLDVTDNAEELTGTLVPDLADLACVDLVEAVLQGQEPGPFSSGTPLRRIATASAGGAWPAGVYQRGEVLRARDMESEALRDGQAVLAPDLESLREQLDPDPERQRLMFPRSATSALIVPLHARGRVLGVLGMWREGDRVPFSPNDVPLAEEIASRAALSVENARRYTSELRTVETLQRSLLPPAGMEISAAETAGTYVPAGTAAGVGGSWYDVIQLSSTRVAFVVGDVAGHGLGATATMGRLRTAVQTLADLDLPPEELLTHLDDLVIRLAYTEPASTGSGGSGVVGATCLYCVYDPVTGRCVMASAGHPTPVLTSPEGHTRSVDLKPGPALGVGGMPFEPVELHLGPGSVLAFYTNELLAHAEDGAEDGQLRLLRDGLDAAVAAGGSPADIGRAAVDHVLSEAPADDVALLVARVKALPEGATVAWRFTADPSVVRQARELVTAQLAEWGLEEMAFTTELIVSELVTNAIRYAGPPIGLRLIKDKTLICEVSDPSQTQPHLRRARLTDEGGRGLFLIAQLARRWGSRYTPSGKTIWTEQALGAPPEIPLGVF</sequence>
<dbReference type="Proteomes" id="UP000473014">
    <property type="component" value="Unassembled WGS sequence"/>
</dbReference>
<dbReference type="Gene3D" id="3.30.450.20">
    <property type="entry name" value="PAS domain"/>
    <property type="match status" value="1"/>
</dbReference>
<dbReference type="AlphaFoldDB" id="A0A6G2B7Z8"/>
<evidence type="ECO:0000313" key="4">
    <source>
        <dbReference type="EMBL" id="MTE18032.1"/>
    </source>
</evidence>
<dbReference type="InterPro" id="IPR001932">
    <property type="entry name" value="PPM-type_phosphatase-like_dom"/>
</dbReference>
<protein>
    <submittedName>
        <fullName evidence="4">SpoIIE family protein phosphatase</fullName>
    </submittedName>
</protein>
<dbReference type="InterPro" id="IPR003018">
    <property type="entry name" value="GAF"/>
</dbReference>
<dbReference type="Pfam" id="PF08448">
    <property type="entry name" value="PAS_4"/>
    <property type="match status" value="1"/>
</dbReference>
<accession>A0A6G2B7Z8</accession>
<gene>
    <name evidence="4" type="ORF">F0L17_02580</name>
</gene>
<dbReference type="InterPro" id="IPR036457">
    <property type="entry name" value="PPM-type-like_dom_sf"/>
</dbReference>
<name>A0A6G2B7Z8_9ACTN</name>
<dbReference type="SMART" id="SM00065">
    <property type="entry name" value="GAF"/>
    <property type="match status" value="1"/>
</dbReference>
<keyword evidence="5" id="KW-1185">Reference proteome</keyword>
<dbReference type="InterPro" id="IPR003594">
    <property type="entry name" value="HATPase_dom"/>
</dbReference>
<dbReference type="CDD" id="cd00130">
    <property type="entry name" value="PAS"/>
    <property type="match status" value="2"/>
</dbReference>
<evidence type="ECO:0000256" key="1">
    <source>
        <dbReference type="ARBA" id="ARBA00022801"/>
    </source>
</evidence>
<dbReference type="InterPro" id="IPR029016">
    <property type="entry name" value="GAF-like_dom_sf"/>
</dbReference>
<keyword evidence="1" id="KW-0378">Hydrolase</keyword>
<evidence type="ECO:0000313" key="5">
    <source>
        <dbReference type="Proteomes" id="UP000473014"/>
    </source>
</evidence>
<dbReference type="FunFam" id="3.30.450.40:FF:000035">
    <property type="entry name" value="PAS sensor protein"/>
    <property type="match status" value="1"/>
</dbReference>
<dbReference type="EMBL" id="WIXO01000001">
    <property type="protein sequence ID" value="MTE18032.1"/>
    <property type="molecule type" value="Genomic_DNA"/>
</dbReference>
<dbReference type="Gene3D" id="3.30.565.10">
    <property type="entry name" value="Histidine kinase-like ATPase, C-terminal domain"/>
    <property type="match status" value="1"/>
</dbReference>
<organism evidence="4 5">
    <name type="scientific">Streptomyces taklimakanensis</name>
    <dbReference type="NCBI Taxonomy" id="2569853"/>
    <lineage>
        <taxon>Bacteria</taxon>
        <taxon>Bacillati</taxon>
        <taxon>Actinomycetota</taxon>
        <taxon>Actinomycetes</taxon>
        <taxon>Kitasatosporales</taxon>
        <taxon>Streptomycetaceae</taxon>
        <taxon>Streptomyces</taxon>
    </lineage>
</organism>
<dbReference type="InterPro" id="IPR035965">
    <property type="entry name" value="PAS-like_dom_sf"/>
</dbReference>
<dbReference type="InterPro" id="IPR036890">
    <property type="entry name" value="HATPase_C_sf"/>
</dbReference>
<feature type="domain" description="PAS" evidence="3">
    <location>
        <begin position="171"/>
        <end position="212"/>
    </location>
</feature>
<dbReference type="Pfam" id="PF13581">
    <property type="entry name" value="HATPase_c_2"/>
    <property type="match status" value="1"/>
</dbReference>
<evidence type="ECO:0000259" key="3">
    <source>
        <dbReference type="PROSITE" id="PS50112"/>
    </source>
</evidence>
<dbReference type="InterPro" id="IPR000014">
    <property type="entry name" value="PAS"/>
</dbReference>
<comment type="caution">
    <text evidence="4">The sequence shown here is derived from an EMBL/GenBank/DDBJ whole genome shotgun (WGS) entry which is preliminary data.</text>
</comment>